<dbReference type="InterPro" id="IPR029045">
    <property type="entry name" value="ClpP/crotonase-like_dom_sf"/>
</dbReference>
<dbReference type="OrthoDB" id="9803706at2"/>
<name>A0A2T0RY80_9RHOB</name>
<protein>
    <submittedName>
        <fullName evidence="3">Propionyl-CoA carboxylase beta chain</fullName>
    </submittedName>
</protein>
<reference evidence="3 4" key="1">
    <citation type="submission" date="2018-03" db="EMBL/GenBank/DDBJ databases">
        <title>Genomic Encyclopedia of Archaeal and Bacterial Type Strains, Phase II (KMG-II): from individual species to whole genera.</title>
        <authorList>
            <person name="Goeker M."/>
        </authorList>
    </citation>
    <scope>NUCLEOTIDE SEQUENCE [LARGE SCALE GENOMIC DNA]</scope>
    <source>
        <strain evidence="3 4">DSM 29328</strain>
    </source>
</reference>
<dbReference type="PROSITE" id="PS50989">
    <property type="entry name" value="COA_CT_CTER"/>
    <property type="match status" value="1"/>
</dbReference>
<sequence length="517" mass="55539">MAISKTLADELEKRRAAALDGGGAKKAEDRHAKGRMTARERLDALFSKGTFQEFGLHAKHRTRHFGMEKKDIPTDGVIVGTGFVDGRPVAAFSQDFGVVGGSLGEIHSKKICHALDHAVKAGIPVIGFNDSGGARIQEGVGALAGYGQVFYRNVQLSGVVPQISIIAGPCAGGAAYSPALTDFIIMTRENAQMFICGPEVIRSVTGEVTTMDQIGSANAHASISGNIHFIADNDAHAVALAHRLLSFLPSNNMQDPPHQVEPDLSVVDDPALDELVPEDPKSPFDVRTVIQHLADDADFLEVQELFAQNIVIGFGRIGGIVVGFVGNQPTVKAGTLDIDASDKAARFVRFCNVYNIPIVTLVDVPGFLPGVKQEQQGIIRHGAKMLFAYASATVPKITVIMRKAYGGAYLAMCSEDMGADRVIAWPTAEIAVMGAEGAANILYRKEIKEAEDPASRSKELIEEYRQEFATPYLAAGELMAHDVIQPRETRSAVALALRGLMSKRETRPPKKHGNIPL</sequence>
<evidence type="ECO:0000313" key="3">
    <source>
        <dbReference type="EMBL" id="PRY26117.1"/>
    </source>
</evidence>
<dbReference type="Proteomes" id="UP000239480">
    <property type="component" value="Unassembled WGS sequence"/>
</dbReference>
<dbReference type="InterPro" id="IPR011763">
    <property type="entry name" value="COA_CT_C"/>
</dbReference>
<evidence type="ECO:0000259" key="1">
    <source>
        <dbReference type="PROSITE" id="PS50980"/>
    </source>
</evidence>
<proteinExistence type="predicted"/>
<dbReference type="PANTHER" id="PTHR43842:SF2">
    <property type="entry name" value="PROPIONYL-COA CARBOXYLASE BETA CHAIN, MITOCHONDRIAL"/>
    <property type="match status" value="1"/>
</dbReference>
<dbReference type="EMBL" id="PVTD01000001">
    <property type="protein sequence ID" value="PRY26117.1"/>
    <property type="molecule type" value="Genomic_DNA"/>
</dbReference>
<feature type="domain" description="CoA carboxyltransferase C-terminal" evidence="2">
    <location>
        <begin position="271"/>
        <end position="499"/>
    </location>
</feature>
<dbReference type="GO" id="GO:0009317">
    <property type="term" value="C:acetyl-CoA carboxylase complex"/>
    <property type="evidence" value="ECO:0007669"/>
    <property type="project" value="TreeGrafter"/>
</dbReference>
<dbReference type="PROSITE" id="PS50980">
    <property type="entry name" value="COA_CT_NTER"/>
    <property type="match status" value="1"/>
</dbReference>
<dbReference type="Pfam" id="PF01039">
    <property type="entry name" value="Carboxyl_trans"/>
    <property type="match status" value="1"/>
</dbReference>
<dbReference type="InterPro" id="IPR011762">
    <property type="entry name" value="COA_CT_N"/>
</dbReference>
<dbReference type="SUPFAM" id="SSF52096">
    <property type="entry name" value="ClpP/crotonase"/>
    <property type="match status" value="2"/>
</dbReference>
<gene>
    <name evidence="3" type="ORF">CLV78_101210</name>
</gene>
<feature type="domain" description="CoA carboxyltransferase N-terminal" evidence="1">
    <location>
        <begin position="4"/>
        <end position="260"/>
    </location>
</feature>
<dbReference type="RefSeq" id="WP_106202922.1">
    <property type="nucleotide sequence ID" value="NZ_PVTD01000001.1"/>
</dbReference>
<keyword evidence="4" id="KW-1185">Reference proteome</keyword>
<dbReference type="InterPro" id="IPR034733">
    <property type="entry name" value="AcCoA_carboxyl_beta"/>
</dbReference>
<dbReference type="Gene3D" id="3.90.226.10">
    <property type="entry name" value="2-enoyl-CoA Hydratase, Chain A, domain 1"/>
    <property type="match status" value="2"/>
</dbReference>
<dbReference type="InterPro" id="IPR051047">
    <property type="entry name" value="AccD/PCCB"/>
</dbReference>
<organism evidence="3 4">
    <name type="scientific">Aliiruegeria haliotis</name>
    <dbReference type="NCBI Taxonomy" id="1280846"/>
    <lineage>
        <taxon>Bacteria</taxon>
        <taxon>Pseudomonadati</taxon>
        <taxon>Pseudomonadota</taxon>
        <taxon>Alphaproteobacteria</taxon>
        <taxon>Rhodobacterales</taxon>
        <taxon>Roseobacteraceae</taxon>
        <taxon>Aliiruegeria</taxon>
    </lineage>
</organism>
<evidence type="ECO:0000313" key="4">
    <source>
        <dbReference type="Proteomes" id="UP000239480"/>
    </source>
</evidence>
<evidence type="ECO:0000259" key="2">
    <source>
        <dbReference type="PROSITE" id="PS50989"/>
    </source>
</evidence>
<dbReference type="AlphaFoldDB" id="A0A2T0RY80"/>
<comment type="caution">
    <text evidence="3">The sequence shown here is derived from an EMBL/GenBank/DDBJ whole genome shotgun (WGS) entry which is preliminary data.</text>
</comment>
<dbReference type="PANTHER" id="PTHR43842">
    <property type="entry name" value="PROPIONYL-COA CARBOXYLASE BETA CHAIN"/>
    <property type="match status" value="1"/>
</dbReference>
<dbReference type="GO" id="GO:0004658">
    <property type="term" value="F:propionyl-CoA carboxylase activity"/>
    <property type="evidence" value="ECO:0007669"/>
    <property type="project" value="TreeGrafter"/>
</dbReference>
<accession>A0A2T0RY80</accession>